<evidence type="ECO:0000313" key="1">
    <source>
        <dbReference type="EMBL" id="SOD69284.1"/>
    </source>
</evidence>
<gene>
    <name evidence="1" type="ORF">SAMN02746062_01604</name>
</gene>
<proteinExistence type="predicted"/>
<organism evidence="1 2">
    <name type="scientific">Alysiella filiformis DSM 16848</name>
    <dbReference type="NCBI Taxonomy" id="1120981"/>
    <lineage>
        <taxon>Bacteria</taxon>
        <taxon>Pseudomonadati</taxon>
        <taxon>Pseudomonadota</taxon>
        <taxon>Betaproteobacteria</taxon>
        <taxon>Neisseriales</taxon>
        <taxon>Neisseriaceae</taxon>
        <taxon>Alysiella</taxon>
    </lineage>
</organism>
<accession>A0A286EEM5</accession>
<reference evidence="1 2" key="1">
    <citation type="submission" date="2017-09" db="EMBL/GenBank/DDBJ databases">
        <authorList>
            <person name="Ehlers B."/>
            <person name="Leendertz F.H."/>
        </authorList>
    </citation>
    <scope>NUCLEOTIDE SEQUENCE [LARGE SCALE GENOMIC DNA]</scope>
    <source>
        <strain evidence="1 2">DSM 16848</strain>
    </source>
</reference>
<sequence length="51" mass="6073">MCWVFNPTYFCFVNPNRSFPHQYIDCKSNPIISQPQRNDVGIPFPYNFMVV</sequence>
<evidence type="ECO:0000313" key="2">
    <source>
        <dbReference type="Proteomes" id="UP000219669"/>
    </source>
</evidence>
<name>A0A286EEM5_9NEIS</name>
<dbReference type="Proteomes" id="UP000219669">
    <property type="component" value="Unassembled WGS sequence"/>
</dbReference>
<dbReference type="EMBL" id="OCNF01000014">
    <property type="protein sequence ID" value="SOD69284.1"/>
    <property type="molecule type" value="Genomic_DNA"/>
</dbReference>
<keyword evidence="2" id="KW-1185">Reference proteome</keyword>
<dbReference type="AlphaFoldDB" id="A0A286EEM5"/>
<protein>
    <submittedName>
        <fullName evidence="1">Uncharacterized protein</fullName>
    </submittedName>
</protein>